<evidence type="ECO:0000313" key="2">
    <source>
        <dbReference type="Proteomes" id="UP000190460"/>
    </source>
</evidence>
<protein>
    <submittedName>
        <fullName evidence="1">Uncharacterized protein</fullName>
    </submittedName>
</protein>
<keyword evidence="2" id="KW-1185">Reference proteome</keyword>
<sequence length="150" mass="16947">MRFYQRLIIKISILSVLLSYSLAQGSDGRFPIRSFQIAPAKDLKVFNDHLKAVIVQDARVKSSPLALLKRLTVELDGTIKAYHWCGKAKAGQQICTLREENIPNRSVAGVLQKITFKTTQTGWYAASIQRAWRCQPGKGESKFYQTKLCD</sequence>
<name>A0A1T4XLM3_9GAMM</name>
<dbReference type="EMBL" id="FUYB01000019">
    <property type="protein sequence ID" value="SKA90394.1"/>
    <property type="molecule type" value="Genomic_DNA"/>
</dbReference>
<reference evidence="1 2" key="1">
    <citation type="submission" date="2017-02" db="EMBL/GenBank/DDBJ databases">
        <authorList>
            <person name="Peterson S.W."/>
        </authorList>
    </citation>
    <scope>NUCLEOTIDE SEQUENCE [LARGE SCALE GENOMIC DNA]</scope>
    <source>
        <strain evidence="1 2">ATCC 49788</strain>
    </source>
</reference>
<proteinExistence type="predicted"/>
<organism evidence="1 2">
    <name type="scientific">Thiothrix eikelboomii</name>
    <dbReference type="NCBI Taxonomy" id="92487"/>
    <lineage>
        <taxon>Bacteria</taxon>
        <taxon>Pseudomonadati</taxon>
        <taxon>Pseudomonadota</taxon>
        <taxon>Gammaproteobacteria</taxon>
        <taxon>Thiotrichales</taxon>
        <taxon>Thiotrichaceae</taxon>
        <taxon>Thiothrix</taxon>
    </lineage>
</organism>
<dbReference type="Proteomes" id="UP000190460">
    <property type="component" value="Unassembled WGS sequence"/>
</dbReference>
<gene>
    <name evidence="1" type="ORF">SAMN02745130_03142</name>
</gene>
<dbReference type="AlphaFoldDB" id="A0A1T4XLM3"/>
<accession>A0A1T4XLM3</accession>
<evidence type="ECO:0000313" key="1">
    <source>
        <dbReference type="EMBL" id="SKA90394.1"/>
    </source>
</evidence>